<keyword evidence="4" id="KW-1003">Cell membrane</keyword>
<feature type="domain" description="ABC transporter" evidence="9">
    <location>
        <begin position="4"/>
        <end position="245"/>
    </location>
</feature>
<dbReference type="EMBL" id="JAGYPF010000006">
    <property type="protein sequence ID" value="MBS4216209.1"/>
    <property type="molecule type" value="Genomic_DNA"/>
</dbReference>
<evidence type="ECO:0000256" key="4">
    <source>
        <dbReference type="ARBA" id="ARBA00022475"/>
    </source>
</evidence>
<dbReference type="GO" id="GO:0043190">
    <property type="term" value="C:ATP-binding cassette (ABC) transporter complex"/>
    <property type="evidence" value="ECO:0007669"/>
    <property type="project" value="TreeGrafter"/>
</dbReference>
<comment type="caution">
    <text evidence="10">The sequence shown here is derived from an EMBL/GenBank/DDBJ whole genome shotgun (WGS) entry which is preliminary data.</text>
</comment>
<evidence type="ECO:0000256" key="8">
    <source>
        <dbReference type="ARBA" id="ARBA00023136"/>
    </source>
</evidence>
<gene>
    <name evidence="10" type="ORF">KHA99_27675</name>
</gene>
<comment type="subcellular location">
    <subcellularLocation>
        <location evidence="1">Cell membrane</location>
        <topology evidence="1">Peripheral membrane protein</topology>
    </subcellularLocation>
</comment>
<sequence>MSYIEMKGISYKYPVGDGKVLKDVNLSLEKGKVYALIGANGSGKTTICNLIRGFIPHFFKGDLDGEMLIEGKDIREWEMGDLAQKMGYIFQNPFTQISGTKDTVFEEIAFGLENLRVEVPVIKERVTEIIKLFGLEPLQNKDPQQLSGGQRQRVSLASVMVMDPEILIIDEPTSQLDPQATEEVFKIINIMKQKGKTIILVEHKIELIAEYADWVILVEDGKVVMEGKTKDILSDIKTVNHGVMLPQYALLGYEMRKTGRLNEIPITESEAITVFNNWIVGKEE</sequence>
<evidence type="ECO:0000256" key="3">
    <source>
        <dbReference type="ARBA" id="ARBA00022448"/>
    </source>
</evidence>
<keyword evidence="6 10" id="KW-0067">ATP-binding</keyword>
<dbReference type="Pfam" id="PF00005">
    <property type="entry name" value="ABC_tran"/>
    <property type="match status" value="1"/>
</dbReference>
<proteinExistence type="inferred from homology"/>
<dbReference type="SUPFAM" id="SSF52540">
    <property type="entry name" value="P-loop containing nucleoside triphosphate hydrolases"/>
    <property type="match status" value="1"/>
</dbReference>
<keyword evidence="11" id="KW-1185">Reference proteome</keyword>
<comment type="similarity">
    <text evidence="2">Belongs to the ABC transporter superfamily.</text>
</comment>
<evidence type="ECO:0000256" key="1">
    <source>
        <dbReference type="ARBA" id="ARBA00004202"/>
    </source>
</evidence>
<keyword evidence="3" id="KW-0813">Transport</keyword>
<evidence type="ECO:0000256" key="7">
    <source>
        <dbReference type="ARBA" id="ARBA00022967"/>
    </source>
</evidence>
<protein>
    <submittedName>
        <fullName evidence="10">ABC transporter ATP-binding protein</fullName>
    </submittedName>
</protein>
<dbReference type="InterPro" id="IPR050095">
    <property type="entry name" value="ECF_ABC_transporter_ATP-bd"/>
</dbReference>
<dbReference type="GO" id="GO:0016887">
    <property type="term" value="F:ATP hydrolysis activity"/>
    <property type="evidence" value="ECO:0007669"/>
    <property type="project" value="InterPro"/>
</dbReference>
<organism evidence="10 11">
    <name type="scientific">Neobacillus rhizophilus</name>
    <dbReference type="NCBI Taxonomy" id="2833579"/>
    <lineage>
        <taxon>Bacteria</taxon>
        <taxon>Bacillati</taxon>
        <taxon>Bacillota</taxon>
        <taxon>Bacilli</taxon>
        <taxon>Bacillales</taxon>
        <taxon>Bacillaceae</taxon>
        <taxon>Neobacillus</taxon>
    </lineage>
</organism>
<dbReference type="GO" id="GO:0005524">
    <property type="term" value="F:ATP binding"/>
    <property type="evidence" value="ECO:0007669"/>
    <property type="project" value="UniProtKB-KW"/>
</dbReference>
<dbReference type="InterPro" id="IPR017871">
    <property type="entry name" value="ABC_transporter-like_CS"/>
</dbReference>
<name>A0A942YXP3_9BACI</name>
<dbReference type="InterPro" id="IPR027417">
    <property type="entry name" value="P-loop_NTPase"/>
</dbReference>
<evidence type="ECO:0000256" key="2">
    <source>
        <dbReference type="ARBA" id="ARBA00005417"/>
    </source>
</evidence>
<dbReference type="Proteomes" id="UP000679749">
    <property type="component" value="Unassembled WGS sequence"/>
</dbReference>
<dbReference type="InterPro" id="IPR015856">
    <property type="entry name" value="ABC_transpr_CbiO/EcfA_su"/>
</dbReference>
<evidence type="ECO:0000256" key="5">
    <source>
        <dbReference type="ARBA" id="ARBA00022741"/>
    </source>
</evidence>
<dbReference type="GO" id="GO:0042626">
    <property type="term" value="F:ATPase-coupled transmembrane transporter activity"/>
    <property type="evidence" value="ECO:0007669"/>
    <property type="project" value="TreeGrafter"/>
</dbReference>
<dbReference type="PROSITE" id="PS50893">
    <property type="entry name" value="ABC_TRANSPORTER_2"/>
    <property type="match status" value="1"/>
</dbReference>
<dbReference type="AlphaFoldDB" id="A0A942YXP3"/>
<keyword evidence="5" id="KW-0547">Nucleotide-binding</keyword>
<evidence type="ECO:0000259" key="9">
    <source>
        <dbReference type="PROSITE" id="PS50893"/>
    </source>
</evidence>
<keyword evidence="7" id="KW-1278">Translocase</keyword>
<dbReference type="CDD" id="cd03225">
    <property type="entry name" value="ABC_cobalt_CbiO_domain1"/>
    <property type="match status" value="1"/>
</dbReference>
<dbReference type="RefSeq" id="WP_213120737.1">
    <property type="nucleotide sequence ID" value="NZ_JAGYPF010000006.1"/>
</dbReference>
<keyword evidence="8" id="KW-0472">Membrane</keyword>
<dbReference type="InterPro" id="IPR003593">
    <property type="entry name" value="AAA+_ATPase"/>
</dbReference>
<dbReference type="PANTHER" id="PTHR43553">
    <property type="entry name" value="HEAVY METAL TRANSPORTER"/>
    <property type="match status" value="1"/>
</dbReference>
<accession>A0A942YXP3</accession>
<reference evidence="10" key="1">
    <citation type="submission" date="2021-05" db="EMBL/GenBank/DDBJ databases">
        <title>Novel Bacillus species.</title>
        <authorList>
            <person name="Liu G."/>
        </authorList>
    </citation>
    <scope>NUCLEOTIDE SEQUENCE</scope>
    <source>
        <strain evidence="10">FJAT-49825</strain>
    </source>
</reference>
<evidence type="ECO:0000256" key="6">
    <source>
        <dbReference type="ARBA" id="ARBA00022840"/>
    </source>
</evidence>
<dbReference type="GO" id="GO:0015087">
    <property type="term" value="F:cobalt ion transmembrane transporter activity"/>
    <property type="evidence" value="ECO:0007669"/>
    <property type="project" value="UniProtKB-ARBA"/>
</dbReference>
<dbReference type="SMART" id="SM00382">
    <property type="entry name" value="AAA"/>
    <property type="match status" value="1"/>
</dbReference>
<dbReference type="Gene3D" id="3.40.50.300">
    <property type="entry name" value="P-loop containing nucleotide triphosphate hydrolases"/>
    <property type="match status" value="1"/>
</dbReference>
<dbReference type="InterPro" id="IPR003439">
    <property type="entry name" value="ABC_transporter-like_ATP-bd"/>
</dbReference>
<evidence type="ECO:0000313" key="10">
    <source>
        <dbReference type="EMBL" id="MBS4216209.1"/>
    </source>
</evidence>
<evidence type="ECO:0000313" key="11">
    <source>
        <dbReference type="Proteomes" id="UP000679749"/>
    </source>
</evidence>
<dbReference type="FunFam" id="3.40.50.300:FF:000224">
    <property type="entry name" value="Energy-coupling factor transporter ATP-binding protein EcfA"/>
    <property type="match status" value="1"/>
</dbReference>
<dbReference type="PROSITE" id="PS00211">
    <property type="entry name" value="ABC_TRANSPORTER_1"/>
    <property type="match status" value="1"/>
</dbReference>